<comment type="caution">
    <text evidence="4">The sequence shown here is derived from an EMBL/GenBank/DDBJ whole genome shotgun (WGS) entry which is preliminary data.</text>
</comment>
<evidence type="ECO:0000313" key="5">
    <source>
        <dbReference type="Proteomes" id="UP000239210"/>
    </source>
</evidence>
<accession>A0A2T0TNZ3</accession>
<dbReference type="AlphaFoldDB" id="A0A2T0TNZ3"/>
<dbReference type="Pfam" id="PF13191">
    <property type="entry name" value="AAA_16"/>
    <property type="match status" value="1"/>
</dbReference>
<organism evidence="4 5">
    <name type="scientific">Geodermatophilus tzadiensis</name>
    <dbReference type="NCBI Taxonomy" id="1137988"/>
    <lineage>
        <taxon>Bacteria</taxon>
        <taxon>Bacillati</taxon>
        <taxon>Actinomycetota</taxon>
        <taxon>Actinomycetes</taxon>
        <taxon>Geodermatophilales</taxon>
        <taxon>Geodermatophilaceae</taxon>
        <taxon>Geodermatophilus</taxon>
    </lineage>
</organism>
<dbReference type="Proteomes" id="UP000239210">
    <property type="component" value="Unassembled WGS sequence"/>
</dbReference>
<dbReference type="Gene3D" id="3.40.50.300">
    <property type="entry name" value="P-loop containing nucleotide triphosphate hydrolases"/>
    <property type="match status" value="1"/>
</dbReference>
<dbReference type="InterPro" id="IPR041664">
    <property type="entry name" value="AAA_16"/>
</dbReference>
<dbReference type="EMBL" id="PVTG01000014">
    <property type="protein sequence ID" value="PRY47430.1"/>
    <property type="molecule type" value="Genomic_DNA"/>
</dbReference>
<keyword evidence="1" id="KW-0547">Nucleotide-binding</keyword>
<name>A0A2T0TNZ3_9ACTN</name>
<evidence type="ECO:0000313" key="4">
    <source>
        <dbReference type="EMBL" id="PRY47430.1"/>
    </source>
</evidence>
<dbReference type="GO" id="GO:0005737">
    <property type="term" value="C:cytoplasm"/>
    <property type="evidence" value="ECO:0007669"/>
    <property type="project" value="TreeGrafter"/>
</dbReference>
<evidence type="ECO:0000256" key="2">
    <source>
        <dbReference type="ARBA" id="ARBA00022840"/>
    </source>
</evidence>
<dbReference type="InterPro" id="IPR027417">
    <property type="entry name" value="P-loop_NTPase"/>
</dbReference>
<sequence length="133" mass="13819">MVDGRRLLGRETEPVQVAALLAPAPNGRAGALLLAGDPGIGKTTLLEAATSSLRGVQVIQVDGPVCAVDDAHLLDAESLDALTFVARRLAAESAALVFAGRDSSQFLHEGSGHALPDTDRDRLHADLLAFIDS</sequence>
<evidence type="ECO:0000259" key="3">
    <source>
        <dbReference type="Pfam" id="PF13191"/>
    </source>
</evidence>
<protein>
    <submittedName>
        <fullName evidence="4">AAA ATPase-like protein</fullName>
    </submittedName>
</protein>
<dbReference type="GO" id="GO:0004016">
    <property type="term" value="F:adenylate cyclase activity"/>
    <property type="evidence" value="ECO:0007669"/>
    <property type="project" value="TreeGrafter"/>
</dbReference>
<dbReference type="SUPFAM" id="SSF52540">
    <property type="entry name" value="P-loop containing nucleoside triphosphate hydrolases"/>
    <property type="match status" value="1"/>
</dbReference>
<evidence type="ECO:0000256" key="1">
    <source>
        <dbReference type="ARBA" id="ARBA00022741"/>
    </source>
</evidence>
<dbReference type="GO" id="GO:0005524">
    <property type="term" value="F:ATP binding"/>
    <property type="evidence" value="ECO:0007669"/>
    <property type="project" value="UniProtKB-KW"/>
</dbReference>
<dbReference type="PANTHER" id="PTHR16305:SF35">
    <property type="entry name" value="TRANSCRIPTIONAL ACTIVATOR DOMAIN"/>
    <property type="match status" value="1"/>
</dbReference>
<dbReference type="RefSeq" id="WP_211297396.1">
    <property type="nucleotide sequence ID" value="NZ_PVTG01000014.1"/>
</dbReference>
<gene>
    <name evidence="4" type="ORF">LY71_11464</name>
</gene>
<proteinExistence type="predicted"/>
<reference evidence="4 5" key="1">
    <citation type="submission" date="2018-03" db="EMBL/GenBank/DDBJ databases">
        <title>Genomic Encyclopedia of Archaeal and Bacterial Type Strains, Phase II (KMG-II): from individual species to whole genera.</title>
        <authorList>
            <person name="Goeker M."/>
        </authorList>
    </citation>
    <scope>NUCLEOTIDE SEQUENCE [LARGE SCALE GENOMIC DNA]</scope>
    <source>
        <strain evidence="4 5">DSM 45416</strain>
    </source>
</reference>
<feature type="domain" description="Orc1-like AAA ATPase" evidence="3">
    <location>
        <begin position="6"/>
        <end position="131"/>
    </location>
</feature>
<keyword evidence="2" id="KW-0067">ATP-binding</keyword>
<keyword evidence="5" id="KW-1185">Reference proteome</keyword>
<dbReference type="PANTHER" id="PTHR16305">
    <property type="entry name" value="TESTICULAR SOLUBLE ADENYLYL CYCLASE"/>
    <property type="match status" value="1"/>
</dbReference>